<accession>A0A5S3VCW2</accession>
<dbReference type="SMART" id="SM00387">
    <property type="entry name" value="HATPase_c"/>
    <property type="match status" value="1"/>
</dbReference>
<sequence>MKNNLVSYYLIAAILTLAILPFLASYILLNEILDSATSLVVKPSTTQILKNYQQDLKILRKLNPKETDDYKKKFNTVSEQLLIFQQPDLVKKVISDTYLTYYLILFITVLIFSTIAAIFLSRKVAKSYHLLVSSNITKEKKIQALCYFDEWQIIAGKLAHEINNPLTPIQMMVSNLPRLHQKLDRSSFAENLNNTEHVVSEEVNKLKNMVSHFNKFSKLPEPNFQCLDLLSHLELFIEQYSPAWQSVNFDLKIADNIEQSRGVLIEADAILLNQCLLNLVKNAIQANPNCQPLEVTFSVNIKKVVNQKHWIKLTVFNRGKIINKKERDSIFKLYYSSKKSTDSSENMGLGLAIVRKIILDHKGDIQCLACSDGAAFELLLPLLISKT</sequence>
<keyword evidence="9" id="KW-0472">Membrane</keyword>
<dbReference type="InterPro" id="IPR005467">
    <property type="entry name" value="His_kinase_dom"/>
</dbReference>
<keyword evidence="3" id="KW-0597">Phosphoprotein</keyword>
<dbReference type="PANTHER" id="PTHR43065">
    <property type="entry name" value="SENSOR HISTIDINE KINASE"/>
    <property type="match status" value="1"/>
</dbReference>
<evidence type="ECO:0000256" key="8">
    <source>
        <dbReference type="ARBA" id="ARBA00023012"/>
    </source>
</evidence>
<dbReference type="SUPFAM" id="SSF47384">
    <property type="entry name" value="Homodimeric domain of signal transducing histidine kinase"/>
    <property type="match status" value="1"/>
</dbReference>
<comment type="caution">
    <text evidence="11">The sequence shown here is derived from an EMBL/GenBank/DDBJ whole genome shotgun (WGS) entry which is preliminary data.</text>
</comment>
<dbReference type="EC" id="2.7.13.3" evidence="2"/>
<feature type="domain" description="Histidine kinase" evidence="10">
    <location>
        <begin position="157"/>
        <end position="384"/>
    </location>
</feature>
<comment type="catalytic activity">
    <reaction evidence="1">
        <text>ATP + protein L-histidine = ADP + protein N-phospho-L-histidine.</text>
        <dbReference type="EC" id="2.7.13.3"/>
    </reaction>
</comment>
<dbReference type="Gene3D" id="3.30.565.10">
    <property type="entry name" value="Histidine kinase-like ATPase, C-terminal domain"/>
    <property type="match status" value="1"/>
</dbReference>
<evidence type="ECO:0000256" key="7">
    <source>
        <dbReference type="ARBA" id="ARBA00022840"/>
    </source>
</evidence>
<name>A0A5S3VCW2_9GAMM</name>
<evidence type="ECO:0000259" key="10">
    <source>
        <dbReference type="PROSITE" id="PS50109"/>
    </source>
</evidence>
<keyword evidence="7" id="KW-0067">ATP-binding</keyword>
<keyword evidence="9" id="KW-0812">Transmembrane</keyword>
<dbReference type="InterPro" id="IPR036890">
    <property type="entry name" value="HATPase_C_sf"/>
</dbReference>
<dbReference type="InterPro" id="IPR036097">
    <property type="entry name" value="HisK_dim/P_sf"/>
</dbReference>
<keyword evidence="4" id="KW-0808">Transferase</keyword>
<keyword evidence="6" id="KW-0418">Kinase</keyword>
<feature type="transmembrane region" description="Helical" evidence="9">
    <location>
        <begin position="7"/>
        <end position="29"/>
    </location>
</feature>
<dbReference type="InterPro" id="IPR003594">
    <property type="entry name" value="HATPase_dom"/>
</dbReference>
<evidence type="ECO:0000256" key="3">
    <source>
        <dbReference type="ARBA" id="ARBA00022553"/>
    </source>
</evidence>
<keyword evidence="9" id="KW-1133">Transmembrane helix</keyword>
<evidence type="ECO:0000313" key="11">
    <source>
        <dbReference type="EMBL" id="TMO70032.1"/>
    </source>
</evidence>
<dbReference type="Proteomes" id="UP000307217">
    <property type="component" value="Unassembled WGS sequence"/>
</dbReference>
<dbReference type="SUPFAM" id="SSF55874">
    <property type="entry name" value="ATPase domain of HSP90 chaperone/DNA topoisomerase II/histidine kinase"/>
    <property type="match status" value="1"/>
</dbReference>
<evidence type="ECO:0000256" key="2">
    <source>
        <dbReference type="ARBA" id="ARBA00012438"/>
    </source>
</evidence>
<reference evidence="11 12" key="1">
    <citation type="submission" date="2018-01" db="EMBL/GenBank/DDBJ databases">
        <authorList>
            <person name="Paulsen S."/>
            <person name="Gram L.K."/>
        </authorList>
    </citation>
    <scope>NUCLEOTIDE SEQUENCE [LARGE SCALE GENOMIC DNA]</scope>
    <source>
        <strain evidence="11 12">S3790</strain>
    </source>
</reference>
<dbReference type="RefSeq" id="WP_138589973.1">
    <property type="nucleotide sequence ID" value="NZ_PNBX01000008.1"/>
</dbReference>
<dbReference type="Pfam" id="PF02518">
    <property type="entry name" value="HATPase_c"/>
    <property type="match status" value="1"/>
</dbReference>
<protein>
    <recommendedName>
        <fullName evidence="2">histidine kinase</fullName>
        <ecNumber evidence="2">2.7.13.3</ecNumber>
    </recommendedName>
</protein>
<dbReference type="PRINTS" id="PR00344">
    <property type="entry name" value="BCTRLSENSOR"/>
</dbReference>
<dbReference type="OrthoDB" id="1931120at2"/>
<dbReference type="InterPro" id="IPR003661">
    <property type="entry name" value="HisK_dim/P_dom"/>
</dbReference>
<evidence type="ECO:0000256" key="5">
    <source>
        <dbReference type="ARBA" id="ARBA00022741"/>
    </source>
</evidence>
<dbReference type="PANTHER" id="PTHR43065:SF10">
    <property type="entry name" value="PEROXIDE STRESS-ACTIVATED HISTIDINE KINASE MAK3"/>
    <property type="match status" value="1"/>
</dbReference>
<reference evidence="12" key="2">
    <citation type="submission" date="2019-06" db="EMBL/GenBank/DDBJ databases">
        <title>Co-occurence of chitin degradation, pigmentation and bioactivity in marine Pseudoalteromonas.</title>
        <authorList>
            <person name="Sonnenschein E.C."/>
            <person name="Bech P.K."/>
        </authorList>
    </citation>
    <scope>NUCLEOTIDE SEQUENCE [LARGE SCALE GENOMIC DNA]</scope>
    <source>
        <strain evidence="12">S3790</strain>
    </source>
</reference>
<evidence type="ECO:0000313" key="12">
    <source>
        <dbReference type="Proteomes" id="UP000307217"/>
    </source>
</evidence>
<evidence type="ECO:0000256" key="4">
    <source>
        <dbReference type="ARBA" id="ARBA00022679"/>
    </source>
</evidence>
<keyword evidence="8" id="KW-0902">Two-component regulatory system</keyword>
<dbReference type="Gene3D" id="1.10.287.130">
    <property type="match status" value="1"/>
</dbReference>
<gene>
    <name evidence="11" type="ORF">CWC19_03305</name>
</gene>
<dbReference type="CDD" id="cd00082">
    <property type="entry name" value="HisKA"/>
    <property type="match status" value="1"/>
</dbReference>
<dbReference type="AlphaFoldDB" id="A0A5S3VCW2"/>
<dbReference type="GO" id="GO:0005524">
    <property type="term" value="F:ATP binding"/>
    <property type="evidence" value="ECO:0007669"/>
    <property type="project" value="UniProtKB-KW"/>
</dbReference>
<dbReference type="PROSITE" id="PS50109">
    <property type="entry name" value="HIS_KIN"/>
    <property type="match status" value="1"/>
</dbReference>
<dbReference type="GO" id="GO:0000155">
    <property type="term" value="F:phosphorelay sensor kinase activity"/>
    <property type="evidence" value="ECO:0007669"/>
    <property type="project" value="InterPro"/>
</dbReference>
<organism evidence="11 12">
    <name type="scientific">Pseudoalteromonas aurantia</name>
    <dbReference type="NCBI Taxonomy" id="43654"/>
    <lineage>
        <taxon>Bacteria</taxon>
        <taxon>Pseudomonadati</taxon>
        <taxon>Pseudomonadota</taxon>
        <taxon>Gammaproteobacteria</taxon>
        <taxon>Alteromonadales</taxon>
        <taxon>Pseudoalteromonadaceae</taxon>
        <taxon>Pseudoalteromonas</taxon>
    </lineage>
</organism>
<evidence type="ECO:0000256" key="6">
    <source>
        <dbReference type="ARBA" id="ARBA00022777"/>
    </source>
</evidence>
<evidence type="ECO:0000256" key="9">
    <source>
        <dbReference type="SAM" id="Phobius"/>
    </source>
</evidence>
<dbReference type="EMBL" id="PNBX01000008">
    <property type="protein sequence ID" value="TMO70032.1"/>
    <property type="molecule type" value="Genomic_DNA"/>
</dbReference>
<dbReference type="InterPro" id="IPR004358">
    <property type="entry name" value="Sig_transdc_His_kin-like_C"/>
</dbReference>
<keyword evidence="5" id="KW-0547">Nucleotide-binding</keyword>
<feature type="transmembrane region" description="Helical" evidence="9">
    <location>
        <begin position="99"/>
        <end position="120"/>
    </location>
</feature>
<evidence type="ECO:0000256" key="1">
    <source>
        <dbReference type="ARBA" id="ARBA00000085"/>
    </source>
</evidence>
<proteinExistence type="predicted"/>